<reference evidence="3 4" key="1">
    <citation type="journal article" date="2024" name="IMA Fungus">
        <title>IMA Genome - F19 : A genome assembly and annotation guide to empower mycologists, including annotated draft genome sequences of Ceratocystis pirilliformis, Diaporthe australafricana, Fusarium ophioides, Paecilomyces lecythidis, and Sporothrix stenoceras.</title>
        <authorList>
            <person name="Aylward J."/>
            <person name="Wilson A.M."/>
            <person name="Visagie C.M."/>
            <person name="Spraker J."/>
            <person name="Barnes I."/>
            <person name="Buitendag C."/>
            <person name="Ceriani C."/>
            <person name="Del Mar Angel L."/>
            <person name="du Plessis D."/>
            <person name="Fuchs T."/>
            <person name="Gasser K."/>
            <person name="Kramer D."/>
            <person name="Li W."/>
            <person name="Munsamy K."/>
            <person name="Piso A."/>
            <person name="Price J.L."/>
            <person name="Sonnekus B."/>
            <person name="Thomas C."/>
            <person name="van der Nest A."/>
            <person name="van Dijk A."/>
            <person name="van Heerden A."/>
            <person name="van Vuuren N."/>
            <person name="Yilmaz N."/>
            <person name="Duong T.A."/>
            <person name="van der Merwe N.A."/>
            <person name="Wingfield M.J."/>
            <person name="Wingfield B.D."/>
        </authorList>
    </citation>
    <scope>NUCLEOTIDE SEQUENCE [LARGE SCALE GENOMIC DNA]</scope>
    <source>
        <strain evidence="3 4">CMW 5346</strain>
    </source>
</reference>
<protein>
    <submittedName>
        <fullName evidence="3">Uncharacterized protein</fullName>
    </submittedName>
</protein>
<feature type="region of interest" description="Disordered" evidence="1">
    <location>
        <begin position="35"/>
        <end position="75"/>
    </location>
</feature>
<evidence type="ECO:0000313" key="3">
    <source>
        <dbReference type="EMBL" id="KAL1903668.1"/>
    </source>
</evidence>
<keyword evidence="2" id="KW-0472">Membrane</keyword>
<organism evidence="3 4">
    <name type="scientific">Sporothrix stenoceras</name>
    <dbReference type="NCBI Taxonomy" id="5173"/>
    <lineage>
        <taxon>Eukaryota</taxon>
        <taxon>Fungi</taxon>
        <taxon>Dikarya</taxon>
        <taxon>Ascomycota</taxon>
        <taxon>Pezizomycotina</taxon>
        <taxon>Sordariomycetes</taxon>
        <taxon>Sordariomycetidae</taxon>
        <taxon>Ophiostomatales</taxon>
        <taxon>Ophiostomataceae</taxon>
        <taxon>Sporothrix</taxon>
    </lineage>
</organism>
<proteinExistence type="predicted"/>
<evidence type="ECO:0000313" key="4">
    <source>
        <dbReference type="Proteomes" id="UP001583186"/>
    </source>
</evidence>
<accession>A0ABR3ZSJ3</accession>
<keyword evidence="2" id="KW-0812">Transmembrane</keyword>
<name>A0ABR3ZSJ3_9PEZI</name>
<gene>
    <name evidence="3" type="ORF">Sste5346_000297</name>
</gene>
<dbReference type="EMBL" id="JAWCUI010000001">
    <property type="protein sequence ID" value="KAL1903668.1"/>
    <property type="molecule type" value="Genomic_DNA"/>
</dbReference>
<sequence length="75" mass="7931">MSLQKMIPLGLAVVFGVVNGIYVFKPYLEGKDEVGKLDLPKTNSASASSASKTPEAPQQPKTATQPAAVESLEKK</sequence>
<dbReference type="Pfam" id="PF23670">
    <property type="entry name" value="PIGBOS1"/>
    <property type="match status" value="1"/>
</dbReference>
<feature type="transmembrane region" description="Helical" evidence="2">
    <location>
        <begin position="6"/>
        <end position="24"/>
    </location>
</feature>
<comment type="caution">
    <text evidence="3">The sequence shown here is derived from an EMBL/GenBank/DDBJ whole genome shotgun (WGS) entry which is preliminary data.</text>
</comment>
<evidence type="ECO:0000256" key="1">
    <source>
        <dbReference type="SAM" id="MobiDB-lite"/>
    </source>
</evidence>
<keyword evidence="2" id="KW-1133">Transmembrane helix</keyword>
<dbReference type="Proteomes" id="UP001583186">
    <property type="component" value="Unassembled WGS sequence"/>
</dbReference>
<evidence type="ECO:0000256" key="2">
    <source>
        <dbReference type="SAM" id="Phobius"/>
    </source>
</evidence>
<keyword evidence="4" id="KW-1185">Reference proteome</keyword>
<dbReference type="InterPro" id="IPR057394">
    <property type="entry name" value="PIGBOS1"/>
</dbReference>